<protein>
    <recommendedName>
        <fullName evidence="1">CHK kinase-like domain-containing protein</fullName>
    </recommendedName>
</protein>
<dbReference type="InterPro" id="IPR011009">
    <property type="entry name" value="Kinase-like_dom_sf"/>
</dbReference>
<evidence type="ECO:0000259" key="1">
    <source>
        <dbReference type="SMART" id="SM00587"/>
    </source>
</evidence>
<dbReference type="SMART" id="SM00587">
    <property type="entry name" value="CHK"/>
    <property type="match status" value="1"/>
</dbReference>
<dbReference type="EMBL" id="KN717042">
    <property type="protein sequence ID" value="KJH40706.1"/>
    <property type="molecule type" value="Genomic_DNA"/>
</dbReference>
<accession>A0A0D8XE71</accession>
<dbReference type="SUPFAM" id="SSF56112">
    <property type="entry name" value="Protein kinase-like (PK-like)"/>
    <property type="match status" value="1"/>
</dbReference>
<name>A0A0D8XE71_DICVI</name>
<proteinExistence type="predicted"/>
<dbReference type="Pfam" id="PF07914">
    <property type="entry name" value="DUF1679"/>
    <property type="match status" value="1"/>
</dbReference>
<dbReference type="OrthoDB" id="5813109at2759"/>
<sequence>MSLTDLSDGLFGTSVNLEVVERGLRRGLKTTKRSIGEKTIRRIGEDQIATLLNTVSNPNRPRNNYIGDSVKKGKLLLERRERNLKKWHNNEINFYEALANSSTKLKCIPTFYNGKRFDEENENMGFLCMEFAKNSHSITICECLSLAQTEEIISALVKVQMSMSHIEKEKKSAFAINVYEELYSDMLQSSILSFRLDELRSMDSSLSSLIEKIDCYDGRLVNVKAFRTGHLDLGMESVVVHGDLYTPNILWHYDENGKEKLNMIIDWQLKASYEQLFPTIALAFLTTAHKIFITSIKSCSEDERHQRTKAMVEKIRGILEDLIYFAKNKHEIL</sequence>
<dbReference type="InterPro" id="IPR052961">
    <property type="entry name" value="Oxido-Kinase-like_Enzymes"/>
</dbReference>
<dbReference type="AlphaFoldDB" id="A0A0D8XE71"/>
<reference evidence="3" key="2">
    <citation type="journal article" date="2016" name="Sci. Rep.">
        <title>Dictyocaulus viviparus genome, variome and transcriptome elucidate lungworm biology and support future intervention.</title>
        <authorList>
            <person name="McNulty S.N."/>
            <person name="Strube C."/>
            <person name="Rosa B.A."/>
            <person name="Martin J.C."/>
            <person name="Tyagi R."/>
            <person name="Choi Y.J."/>
            <person name="Wang Q."/>
            <person name="Hallsworth Pepin K."/>
            <person name="Zhang X."/>
            <person name="Ozersky P."/>
            <person name="Wilson R.K."/>
            <person name="Sternberg P.W."/>
            <person name="Gasser R.B."/>
            <person name="Mitreva M."/>
        </authorList>
    </citation>
    <scope>NUCLEOTIDE SEQUENCE [LARGE SCALE GENOMIC DNA]</scope>
    <source>
        <strain evidence="3">HannoverDv2000</strain>
    </source>
</reference>
<feature type="domain" description="CHK kinase-like" evidence="1">
    <location>
        <begin position="126"/>
        <end position="290"/>
    </location>
</feature>
<evidence type="ECO:0000313" key="2">
    <source>
        <dbReference type="EMBL" id="KJH40706.1"/>
    </source>
</evidence>
<reference evidence="2 3" key="1">
    <citation type="submission" date="2013-11" db="EMBL/GenBank/DDBJ databases">
        <title>Draft genome of the bovine lungworm Dictyocaulus viviparus.</title>
        <authorList>
            <person name="Mitreva M."/>
        </authorList>
    </citation>
    <scope>NUCLEOTIDE SEQUENCE [LARGE SCALE GENOMIC DNA]</scope>
    <source>
        <strain evidence="2 3">HannoverDv2000</strain>
    </source>
</reference>
<gene>
    <name evidence="2" type="ORF">DICVIV_13332</name>
</gene>
<organism evidence="2 3">
    <name type="scientific">Dictyocaulus viviparus</name>
    <name type="common">Bovine lungworm</name>
    <dbReference type="NCBI Taxonomy" id="29172"/>
    <lineage>
        <taxon>Eukaryota</taxon>
        <taxon>Metazoa</taxon>
        <taxon>Ecdysozoa</taxon>
        <taxon>Nematoda</taxon>
        <taxon>Chromadorea</taxon>
        <taxon>Rhabditida</taxon>
        <taxon>Rhabditina</taxon>
        <taxon>Rhabditomorpha</taxon>
        <taxon>Strongyloidea</taxon>
        <taxon>Metastrongylidae</taxon>
        <taxon>Dictyocaulus</taxon>
    </lineage>
</organism>
<dbReference type="PANTHER" id="PTHR23020:SF8">
    <property type="entry name" value="CHK KINASE-LIKE DOMAIN-CONTAINING PROTEIN"/>
    <property type="match status" value="1"/>
</dbReference>
<dbReference type="InterPro" id="IPR015897">
    <property type="entry name" value="CHK_kinase-like"/>
</dbReference>
<keyword evidence="3" id="KW-1185">Reference proteome</keyword>
<evidence type="ECO:0000313" key="3">
    <source>
        <dbReference type="Proteomes" id="UP000053766"/>
    </source>
</evidence>
<dbReference type="PANTHER" id="PTHR23020">
    <property type="entry name" value="UNCHARACTERIZED NUCLEAR HORMONE RECEPTOR-RELATED"/>
    <property type="match status" value="1"/>
</dbReference>
<dbReference type="InterPro" id="IPR012877">
    <property type="entry name" value="Dhs-27"/>
</dbReference>
<dbReference type="Proteomes" id="UP000053766">
    <property type="component" value="Unassembled WGS sequence"/>
</dbReference>